<dbReference type="RefSeq" id="WP_379286404.1">
    <property type="nucleotide sequence ID" value="NZ_JBHTIU010000012.1"/>
</dbReference>
<evidence type="ECO:0000256" key="1">
    <source>
        <dbReference type="ARBA" id="ARBA00004651"/>
    </source>
</evidence>
<proteinExistence type="predicted"/>
<evidence type="ECO:0000259" key="7">
    <source>
        <dbReference type="Pfam" id="PF00482"/>
    </source>
</evidence>
<evidence type="ECO:0000256" key="5">
    <source>
        <dbReference type="ARBA" id="ARBA00023136"/>
    </source>
</evidence>
<dbReference type="PANTHER" id="PTHR35007">
    <property type="entry name" value="INTEGRAL MEMBRANE PROTEIN-RELATED"/>
    <property type="match status" value="1"/>
</dbReference>
<keyword evidence="2" id="KW-1003">Cell membrane</keyword>
<evidence type="ECO:0000313" key="9">
    <source>
        <dbReference type="Proteomes" id="UP001597120"/>
    </source>
</evidence>
<evidence type="ECO:0000256" key="4">
    <source>
        <dbReference type="ARBA" id="ARBA00022989"/>
    </source>
</evidence>
<sequence>MEETPSNSSIYKWLMPLAMKVVTKSGLMERMPAFVTKLHLMMVSCYGRRATMEMTKQFIARMITSGILVFMLTLLLAAVTGEWLSVSLCGLLLAVLAPWIEVRGLSKRIRLQKRSMLIELPEFLNKLTLLVNAGETVQAAIIRCVDSRREEELSPLFRELSIMSNELKNNRSFARAMEELSKRCALPEISLFTTTVLLNYRRGGDDFVVALRELTRNLWEKRKALARTMGEEASSKLVFPMVITFGIVMVIVATPAILIMG</sequence>
<dbReference type="InterPro" id="IPR018076">
    <property type="entry name" value="T2SS_GspF_dom"/>
</dbReference>
<dbReference type="Pfam" id="PF00482">
    <property type="entry name" value="T2SSF"/>
    <property type="match status" value="1"/>
</dbReference>
<name>A0ABW3D6V5_9BACL</name>
<dbReference type="PANTHER" id="PTHR35007:SF1">
    <property type="entry name" value="PILUS ASSEMBLY PROTEIN"/>
    <property type="match status" value="1"/>
</dbReference>
<reference evidence="9" key="1">
    <citation type="journal article" date="2019" name="Int. J. Syst. Evol. Microbiol.">
        <title>The Global Catalogue of Microorganisms (GCM) 10K type strain sequencing project: providing services to taxonomists for standard genome sequencing and annotation.</title>
        <authorList>
            <consortium name="The Broad Institute Genomics Platform"/>
            <consortium name="The Broad Institute Genome Sequencing Center for Infectious Disease"/>
            <person name="Wu L."/>
            <person name="Ma J."/>
        </authorList>
    </citation>
    <scope>NUCLEOTIDE SEQUENCE [LARGE SCALE GENOMIC DNA]</scope>
    <source>
        <strain evidence="9">CCUG 57263</strain>
    </source>
</reference>
<dbReference type="EMBL" id="JBHTIU010000012">
    <property type="protein sequence ID" value="MFD0868439.1"/>
    <property type="molecule type" value="Genomic_DNA"/>
</dbReference>
<keyword evidence="5 6" id="KW-0472">Membrane</keyword>
<gene>
    <name evidence="8" type="ORF">ACFQ03_04715</name>
</gene>
<evidence type="ECO:0000256" key="6">
    <source>
        <dbReference type="SAM" id="Phobius"/>
    </source>
</evidence>
<evidence type="ECO:0000313" key="8">
    <source>
        <dbReference type="EMBL" id="MFD0868439.1"/>
    </source>
</evidence>
<comment type="subcellular location">
    <subcellularLocation>
        <location evidence="1">Cell membrane</location>
        <topology evidence="1">Multi-pass membrane protein</topology>
    </subcellularLocation>
</comment>
<feature type="domain" description="Type II secretion system protein GspF" evidence="7">
    <location>
        <begin position="123"/>
        <end position="255"/>
    </location>
</feature>
<keyword evidence="9" id="KW-1185">Reference proteome</keyword>
<dbReference type="Proteomes" id="UP001597120">
    <property type="component" value="Unassembled WGS sequence"/>
</dbReference>
<comment type="caution">
    <text evidence="8">The sequence shown here is derived from an EMBL/GenBank/DDBJ whole genome shotgun (WGS) entry which is preliminary data.</text>
</comment>
<accession>A0ABW3D6V5</accession>
<feature type="transmembrane region" description="Helical" evidence="6">
    <location>
        <begin position="237"/>
        <end position="260"/>
    </location>
</feature>
<keyword evidence="3 6" id="KW-0812">Transmembrane</keyword>
<feature type="transmembrane region" description="Helical" evidence="6">
    <location>
        <begin position="83"/>
        <end position="100"/>
    </location>
</feature>
<organism evidence="8 9">
    <name type="scientific">Paenibacillus residui</name>
    <dbReference type="NCBI Taxonomy" id="629724"/>
    <lineage>
        <taxon>Bacteria</taxon>
        <taxon>Bacillati</taxon>
        <taxon>Bacillota</taxon>
        <taxon>Bacilli</taxon>
        <taxon>Bacillales</taxon>
        <taxon>Paenibacillaceae</taxon>
        <taxon>Paenibacillus</taxon>
    </lineage>
</organism>
<evidence type="ECO:0000256" key="3">
    <source>
        <dbReference type="ARBA" id="ARBA00022692"/>
    </source>
</evidence>
<evidence type="ECO:0000256" key="2">
    <source>
        <dbReference type="ARBA" id="ARBA00022475"/>
    </source>
</evidence>
<feature type="transmembrane region" description="Helical" evidence="6">
    <location>
        <begin position="58"/>
        <end position="77"/>
    </location>
</feature>
<protein>
    <submittedName>
        <fullName evidence="8">Type II secretion system F family protein</fullName>
    </submittedName>
</protein>
<keyword evidence="4 6" id="KW-1133">Transmembrane helix</keyword>